<gene>
    <name evidence="1" type="ORF">OIDMADRAFT_153495</name>
</gene>
<dbReference type="STRING" id="913774.A0A0C3DC11"/>
<dbReference type="Pfam" id="PF06041">
    <property type="entry name" value="DUF924"/>
    <property type="match status" value="1"/>
</dbReference>
<dbReference type="EMBL" id="KN832870">
    <property type="protein sequence ID" value="KIN08894.1"/>
    <property type="molecule type" value="Genomic_DNA"/>
</dbReference>
<name>A0A0C3DC11_OIDMZ</name>
<dbReference type="Gene3D" id="1.25.40.10">
    <property type="entry name" value="Tetratricopeptide repeat domain"/>
    <property type="match status" value="1"/>
</dbReference>
<accession>A0A0C3DC11</accession>
<keyword evidence="2" id="KW-1185">Reference proteome</keyword>
<reference evidence="1 2" key="1">
    <citation type="submission" date="2014-04" db="EMBL/GenBank/DDBJ databases">
        <authorList>
            <consortium name="DOE Joint Genome Institute"/>
            <person name="Kuo A."/>
            <person name="Martino E."/>
            <person name="Perotto S."/>
            <person name="Kohler A."/>
            <person name="Nagy L.G."/>
            <person name="Floudas D."/>
            <person name="Copeland A."/>
            <person name="Barry K.W."/>
            <person name="Cichocki N."/>
            <person name="Veneault-Fourrey C."/>
            <person name="LaButti K."/>
            <person name="Lindquist E.A."/>
            <person name="Lipzen A."/>
            <person name="Lundell T."/>
            <person name="Morin E."/>
            <person name="Murat C."/>
            <person name="Sun H."/>
            <person name="Tunlid A."/>
            <person name="Henrissat B."/>
            <person name="Grigoriev I.V."/>
            <person name="Hibbett D.S."/>
            <person name="Martin F."/>
            <person name="Nordberg H.P."/>
            <person name="Cantor M.N."/>
            <person name="Hua S.X."/>
        </authorList>
    </citation>
    <scope>NUCLEOTIDE SEQUENCE [LARGE SCALE GENOMIC DNA]</scope>
    <source>
        <strain evidence="1 2">Zn</strain>
    </source>
</reference>
<dbReference type="HOGENOM" id="CLU_065010_0_1_1"/>
<proteinExistence type="predicted"/>
<dbReference type="Gene3D" id="1.20.58.320">
    <property type="entry name" value="TPR-like"/>
    <property type="match status" value="1"/>
</dbReference>
<dbReference type="OrthoDB" id="414698at2759"/>
<protein>
    <recommendedName>
        <fullName evidence="3">DUF924-domain-containing protein</fullName>
    </recommendedName>
</protein>
<dbReference type="InParanoid" id="A0A0C3DC11"/>
<organism evidence="1 2">
    <name type="scientific">Oidiodendron maius (strain Zn)</name>
    <dbReference type="NCBI Taxonomy" id="913774"/>
    <lineage>
        <taxon>Eukaryota</taxon>
        <taxon>Fungi</taxon>
        <taxon>Dikarya</taxon>
        <taxon>Ascomycota</taxon>
        <taxon>Pezizomycotina</taxon>
        <taxon>Leotiomycetes</taxon>
        <taxon>Leotiomycetes incertae sedis</taxon>
        <taxon>Myxotrichaceae</taxon>
        <taxon>Oidiodendron</taxon>
    </lineage>
</organism>
<dbReference type="InterPro" id="IPR011990">
    <property type="entry name" value="TPR-like_helical_dom_sf"/>
</dbReference>
<dbReference type="SUPFAM" id="SSF48452">
    <property type="entry name" value="TPR-like"/>
    <property type="match status" value="1"/>
</dbReference>
<evidence type="ECO:0000313" key="2">
    <source>
        <dbReference type="Proteomes" id="UP000054321"/>
    </source>
</evidence>
<evidence type="ECO:0008006" key="3">
    <source>
        <dbReference type="Google" id="ProtNLM"/>
    </source>
</evidence>
<evidence type="ECO:0000313" key="1">
    <source>
        <dbReference type="EMBL" id="KIN08894.1"/>
    </source>
</evidence>
<dbReference type="InterPro" id="IPR010323">
    <property type="entry name" value="DUF924"/>
</dbReference>
<dbReference type="Proteomes" id="UP000054321">
    <property type="component" value="Unassembled WGS sequence"/>
</dbReference>
<sequence length="257" mass="29054">MTAGIESLLTPALLREVRDFWFQHLDNADSFVIADQEAGKRWYMGGQAFDQTCVERFAPTLEALNALGINGNDVLQALQPSNPHDWLSLILLLDQIPRNCYRGASSDIVFRFYDPLAKDIALAAIERGIPDGEPEIRWQFTYRSWFFLPLMHSEDLAAHEMAAKGYGLMRKDVHDLVNTAISGEDEYRTKAAKVVKGNTSAANTFAETQIDFEKRHYDIIKRFGRYPHRNEALGRENTVEETEYLEGGGETFGSKAS</sequence>
<reference evidence="2" key="2">
    <citation type="submission" date="2015-01" db="EMBL/GenBank/DDBJ databases">
        <title>Evolutionary Origins and Diversification of the Mycorrhizal Mutualists.</title>
        <authorList>
            <consortium name="DOE Joint Genome Institute"/>
            <consortium name="Mycorrhizal Genomics Consortium"/>
            <person name="Kohler A."/>
            <person name="Kuo A."/>
            <person name="Nagy L.G."/>
            <person name="Floudas D."/>
            <person name="Copeland A."/>
            <person name="Barry K.W."/>
            <person name="Cichocki N."/>
            <person name="Veneault-Fourrey C."/>
            <person name="LaButti K."/>
            <person name="Lindquist E.A."/>
            <person name="Lipzen A."/>
            <person name="Lundell T."/>
            <person name="Morin E."/>
            <person name="Murat C."/>
            <person name="Riley R."/>
            <person name="Ohm R."/>
            <person name="Sun H."/>
            <person name="Tunlid A."/>
            <person name="Henrissat B."/>
            <person name="Grigoriev I.V."/>
            <person name="Hibbett D.S."/>
            <person name="Martin F."/>
        </authorList>
    </citation>
    <scope>NUCLEOTIDE SEQUENCE [LARGE SCALE GENOMIC DNA]</scope>
    <source>
        <strain evidence="2">Zn</strain>
    </source>
</reference>
<dbReference type="AlphaFoldDB" id="A0A0C3DC11"/>